<keyword evidence="1" id="KW-0732">Signal</keyword>
<dbReference type="KEGG" id="srh:BAY15_1933"/>
<evidence type="ECO:0000313" key="2">
    <source>
        <dbReference type="EMBL" id="MDQ1108653.1"/>
    </source>
</evidence>
<comment type="caution">
    <text evidence="2">The sequence shown here is derived from an EMBL/GenBank/DDBJ whole genome shotgun (WGS) entry which is preliminary data.</text>
</comment>
<accession>A0AAP5AIR0</accession>
<dbReference type="GO" id="GO:0019867">
    <property type="term" value="C:outer membrane"/>
    <property type="evidence" value="ECO:0007669"/>
    <property type="project" value="InterPro"/>
</dbReference>
<dbReference type="EMBL" id="JAUTAS010000001">
    <property type="protein sequence ID" value="MDQ1108653.1"/>
    <property type="molecule type" value="Genomic_DNA"/>
</dbReference>
<dbReference type="PROSITE" id="PS51257">
    <property type="entry name" value="PROKAR_LIPOPROTEIN"/>
    <property type="match status" value="1"/>
</dbReference>
<sequence>MKLSQAGAATALLASALFMTACATHTTPSTFNRSEVGRAQDVQMGTVQSIRAVQIQNDSRGVATIVGAGIGGVAGSSIGGGSRANTIGAIAGAAAGGAAGNALARSARNGVEITVQLENGRTVAVVQDGNPNDYRVGDRVRVSSDGATTRVTR</sequence>
<name>A0AAP5AIR0_9GAMM</name>
<organism evidence="2 3">
    <name type="scientific">Stenotrophomonas rhizophila</name>
    <dbReference type="NCBI Taxonomy" id="216778"/>
    <lineage>
        <taxon>Bacteria</taxon>
        <taxon>Pseudomonadati</taxon>
        <taxon>Pseudomonadota</taxon>
        <taxon>Gammaproteobacteria</taxon>
        <taxon>Lysobacterales</taxon>
        <taxon>Lysobacteraceae</taxon>
        <taxon>Stenotrophomonas</taxon>
    </lineage>
</organism>
<reference evidence="2" key="1">
    <citation type="submission" date="2023-07" db="EMBL/GenBank/DDBJ databases">
        <title>Functional and genomic diversity of the sorghum phyllosphere microbiome.</title>
        <authorList>
            <person name="Shade A."/>
        </authorList>
    </citation>
    <scope>NUCLEOTIDE SEQUENCE</scope>
    <source>
        <strain evidence="2">SORGH_AS_0457</strain>
    </source>
</reference>
<protein>
    <submittedName>
        <fullName evidence="2">Outer membrane lipoprotein SlyB</fullName>
    </submittedName>
</protein>
<keyword evidence="2" id="KW-0449">Lipoprotein</keyword>
<proteinExistence type="predicted"/>
<evidence type="ECO:0000256" key="1">
    <source>
        <dbReference type="SAM" id="SignalP"/>
    </source>
</evidence>
<dbReference type="AlphaFoldDB" id="A0AAP5AIR0"/>
<feature type="chain" id="PRO_5043016342" evidence="1">
    <location>
        <begin position="24"/>
        <end position="153"/>
    </location>
</feature>
<feature type="signal peptide" evidence="1">
    <location>
        <begin position="1"/>
        <end position="23"/>
    </location>
</feature>
<dbReference type="Proteomes" id="UP001226084">
    <property type="component" value="Unassembled WGS sequence"/>
</dbReference>
<evidence type="ECO:0000313" key="3">
    <source>
        <dbReference type="Proteomes" id="UP001226084"/>
    </source>
</evidence>
<dbReference type="RefSeq" id="WP_068851874.1">
    <property type="nucleotide sequence ID" value="NZ_CP016294.1"/>
</dbReference>
<gene>
    <name evidence="2" type="ORF">QE424_001812</name>
</gene>